<organism evidence="2">
    <name type="scientific">marine metagenome</name>
    <dbReference type="NCBI Taxonomy" id="408172"/>
    <lineage>
        <taxon>unclassified sequences</taxon>
        <taxon>metagenomes</taxon>
        <taxon>ecological metagenomes</taxon>
    </lineage>
</organism>
<gene>
    <name evidence="2" type="ORF">METZ01_LOCUS228228</name>
</gene>
<evidence type="ECO:0000256" key="1">
    <source>
        <dbReference type="SAM" id="MobiDB-lite"/>
    </source>
</evidence>
<protein>
    <submittedName>
        <fullName evidence="2">Uncharacterized protein</fullName>
    </submittedName>
</protein>
<feature type="region of interest" description="Disordered" evidence="1">
    <location>
        <begin position="1"/>
        <end position="20"/>
    </location>
</feature>
<proteinExistence type="predicted"/>
<sequence length="86" mass="9503">MGTTENLKDSGFSESQAKAITESVREAQQQNLDVLATKGDLENGLENLEVCLSGFPLPDLVEDKLRWNDILKILFSLHCHSGRSEA</sequence>
<evidence type="ECO:0000313" key="2">
    <source>
        <dbReference type="EMBL" id="SVB75374.1"/>
    </source>
</evidence>
<accession>A0A382GKS6</accession>
<name>A0A382GKS6_9ZZZZ</name>
<reference evidence="2" key="1">
    <citation type="submission" date="2018-05" db="EMBL/GenBank/DDBJ databases">
        <authorList>
            <person name="Lanie J.A."/>
            <person name="Ng W.-L."/>
            <person name="Kazmierczak K.M."/>
            <person name="Andrzejewski T.M."/>
            <person name="Davidsen T.M."/>
            <person name="Wayne K.J."/>
            <person name="Tettelin H."/>
            <person name="Glass J.I."/>
            <person name="Rusch D."/>
            <person name="Podicherti R."/>
            <person name="Tsui H.-C.T."/>
            <person name="Winkler M.E."/>
        </authorList>
    </citation>
    <scope>NUCLEOTIDE SEQUENCE</scope>
</reference>
<dbReference type="AlphaFoldDB" id="A0A382GKS6"/>
<dbReference type="EMBL" id="UINC01055928">
    <property type="protein sequence ID" value="SVB75374.1"/>
    <property type="molecule type" value="Genomic_DNA"/>
</dbReference>